<dbReference type="GO" id="GO:0046872">
    <property type="term" value="F:metal ion binding"/>
    <property type="evidence" value="ECO:0007669"/>
    <property type="project" value="UniProtKB-KW"/>
</dbReference>
<dbReference type="PROSITE" id="PS51007">
    <property type="entry name" value="CYTC"/>
    <property type="match status" value="1"/>
</dbReference>
<keyword evidence="3 4" id="KW-0408">Iron</keyword>
<name>A0A4R8M7V3_9FLAO</name>
<dbReference type="InterPro" id="IPR011042">
    <property type="entry name" value="6-blade_b-propeller_TolB-like"/>
</dbReference>
<gene>
    <name evidence="6" type="ORF">DFQ06_2918</name>
</gene>
<dbReference type="GO" id="GO:0020037">
    <property type="term" value="F:heme binding"/>
    <property type="evidence" value="ECO:0007669"/>
    <property type="project" value="InterPro"/>
</dbReference>
<comment type="caution">
    <text evidence="6">The sequence shown here is derived from an EMBL/GenBank/DDBJ whole genome shotgun (WGS) entry which is preliminary data.</text>
</comment>
<dbReference type="SUPFAM" id="SSF48371">
    <property type="entry name" value="ARM repeat"/>
    <property type="match status" value="1"/>
</dbReference>
<dbReference type="RefSeq" id="WP_133968309.1">
    <property type="nucleotide sequence ID" value="NZ_SORL01000009.1"/>
</dbReference>
<evidence type="ECO:0000256" key="3">
    <source>
        <dbReference type="ARBA" id="ARBA00023004"/>
    </source>
</evidence>
<dbReference type="InterPro" id="IPR016024">
    <property type="entry name" value="ARM-type_fold"/>
</dbReference>
<dbReference type="AlphaFoldDB" id="A0A4R8M7V3"/>
<protein>
    <recommendedName>
        <fullName evidence="5">Cytochrome c domain-containing protein</fullName>
    </recommendedName>
</protein>
<reference evidence="6 7" key="1">
    <citation type="submission" date="2019-03" db="EMBL/GenBank/DDBJ databases">
        <title>Genomic Encyclopedia of Type Strains, Phase III (KMG-III): the genomes of soil and plant-associated and newly described type strains.</title>
        <authorList>
            <person name="Whitman W."/>
        </authorList>
    </citation>
    <scope>NUCLEOTIDE SEQUENCE [LARGE SCALE GENOMIC DNA]</scope>
    <source>
        <strain evidence="6 7">CECT 8301</strain>
    </source>
</reference>
<evidence type="ECO:0000256" key="2">
    <source>
        <dbReference type="ARBA" id="ARBA00022723"/>
    </source>
</evidence>
<dbReference type="Proteomes" id="UP000294824">
    <property type="component" value="Unassembled WGS sequence"/>
</dbReference>
<dbReference type="GO" id="GO:0009055">
    <property type="term" value="F:electron transfer activity"/>
    <property type="evidence" value="ECO:0007669"/>
    <property type="project" value="InterPro"/>
</dbReference>
<dbReference type="SUPFAM" id="SSF46626">
    <property type="entry name" value="Cytochrome c"/>
    <property type="match status" value="1"/>
</dbReference>
<dbReference type="PANTHER" id="PTHR33546:SF1">
    <property type="entry name" value="LARGE, MULTIFUNCTIONAL SECRETED PROTEIN"/>
    <property type="match status" value="1"/>
</dbReference>
<evidence type="ECO:0000259" key="5">
    <source>
        <dbReference type="PROSITE" id="PS51007"/>
    </source>
</evidence>
<evidence type="ECO:0000256" key="1">
    <source>
        <dbReference type="ARBA" id="ARBA00022617"/>
    </source>
</evidence>
<dbReference type="Gene3D" id="2.120.10.30">
    <property type="entry name" value="TolB, C-terminal domain"/>
    <property type="match status" value="1"/>
</dbReference>
<dbReference type="Gene3D" id="1.25.10.10">
    <property type="entry name" value="Leucine-rich Repeat Variant"/>
    <property type="match status" value="1"/>
</dbReference>
<dbReference type="SUPFAM" id="SSF50952">
    <property type="entry name" value="Soluble quinoprotein glucose dehydrogenase"/>
    <property type="match status" value="1"/>
</dbReference>
<keyword evidence="2 4" id="KW-0479">Metal-binding</keyword>
<dbReference type="Pfam" id="PF23500">
    <property type="entry name" value="DUF7133"/>
    <property type="match status" value="1"/>
</dbReference>
<evidence type="ECO:0000313" key="6">
    <source>
        <dbReference type="EMBL" id="TDY61579.1"/>
    </source>
</evidence>
<proteinExistence type="predicted"/>
<evidence type="ECO:0000256" key="4">
    <source>
        <dbReference type="PROSITE-ProRule" id="PRU00433"/>
    </source>
</evidence>
<sequence>MKIKKISSSLLVLLSFYNCEKKEYVDKIYEKPEIVKEASSQFLSPEESMKTFYLPEGYRVELVASEPMIDEPVTIAWDGNGRMYVAEMNTYMQDVDGTGTNRSISKIKMLEDLDGDGKMDKSTVFIDSLLLPRMILPLENELIVNETFSYDLWSYKDTNGDGVADKKERVYYNPNRRGGNLEHQQSGLIWNLDNWLYTTYNPIRFKFKSNGKVEVDSLENMPNRGQWGLTQDDLGNMYYSSAGSENPAYGFQQPPVYGEFNAKGRLAEGFVEPWPVVGTPDVQGGPKRLREDGTLNHFTGTAGQEIYRGHKLPPSLYGDLFIPEPVGRLIRRAKIKNENGKKVVYNAYDKAEFMASTDLNFRPLQAKTGPDGALYIVDMYRGIIQESNWTKKGSFLRPVIERKGLDKNIGKGRIYRIVHEDIELDKKPNLIGKKASELIEYLGHPNGWYRNTAQKLIVLRGDESVIPELQALARDNKSFIDGLFNSDKDFGLERVTALWTLEGLDNIDKTLITEKLQDEDYRVRLTAIRLSENFMKAGDTDILQDLEKLISDVDVNVVNQLALSLRYSKDKKATELLKAINEKYESHEIISHAVVESLKKDDSQLAQLKKRISGRSLGARLSITKGYDSYKQLCITCHGADLKGLPTEDGGLIAPSLIGSGRVIGDKGVLSKILLNGLIGPIEGKEYGIMMPLKDNSDQWIADVLSYVRAMSDADNVDRKVVRNARAQSKDREDYWTLEELKKEEDKRKKK</sequence>
<feature type="domain" description="Cytochrome c" evidence="5">
    <location>
        <begin position="621"/>
        <end position="712"/>
    </location>
</feature>
<dbReference type="InterPro" id="IPR055557">
    <property type="entry name" value="DUF7133"/>
</dbReference>
<dbReference type="PANTHER" id="PTHR33546">
    <property type="entry name" value="LARGE, MULTIFUNCTIONAL SECRETED PROTEIN-RELATED"/>
    <property type="match status" value="1"/>
</dbReference>
<accession>A0A4R8M7V3</accession>
<evidence type="ECO:0000313" key="7">
    <source>
        <dbReference type="Proteomes" id="UP000294824"/>
    </source>
</evidence>
<dbReference type="InterPro" id="IPR036909">
    <property type="entry name" value="Cyt_c-like_dom_sf"/>
</dbReference>
<dbReference type="InterPro" id="IPR009056">
    <property type="entry name" value="Cyt_c-like_dom"/>
</dbReference>
<keyword evidence="7" id="KW-1185">Reference proteome</keyword>
<dbReference type="Gene3D" id="1.10.760.10">
    <property type="entry name" value="Cytochrome c-like domain"/>
    <property type="match status" value="1"/>
</dbReference>
<organism evidence="6 7">
    <name type="scientific">Algibacter lectus</name>
    <dbReference type="NCBI Taxonomy" id="221126"/>
    <lineage>
        <taxon>Bacteria</taxon>
        <taxon>Pseudomonadati</taxon>
        <taxon>Bacteroidota</taxon>
        <taxon>Flavobacteriia</taxon>
        <taxon>Flavobacteriales</taxon>
        <taxon>Flavobacteriaceae</taxon>
        <taxon>Algibacter</taxon>
    </lineage>
</organism>
<dbReference type="InterPro" id="IPR011989">
    <property type="entry name" value="ARM-like"/>
</dbReference>
<dbReference type="EMBL" id="SORL01000009">
    <property type="protein sequence ID" value="TDY61579.1"/>
    <property type="molecule type" value="Genomic_DNA"/>
</dbReference>
<dbReference type="InterPro" id="IPR011041">
    <property type="entry name" value="Quinoprot_gluc/sorb_DH_b-prop"/>
</dbReference>
<keyword evidence="1 4" id="KW-0349">Heme</keyword>